<evidence type="ECO:0000256" key="8">
    <source>
        <dbReference type="ARBA" id="ARBA00048741"/>
    </source>
</evidence>
<reference evidence="13" key="1">
    <citation type="journal article" date="2020" name="mSystems">
        <title>Genome- and Community-Level Interaction Insights into Carbon Utilization and Element Cycling Functions of Hydrothermarchaeota in Hydrothermal Sediment.</title>
        <authorList>
            <person name="Zhou Z."/>
            <person name="Liu Y."/>
            <person name="Xu W."/>
            <person name="Pan J."/>
            <person name="Luo Z.H."/>
            <person name="Li M."/>
        </authorList>
    </citation>
    <scope>NUCLEOTIDE SEQUENCE [LARGE SCALE GENOMIC DNA]</scope>
    <source>
        <strain evidence="13">SpSt-102</strain>
    </source>
</reference>
<dbReference type="PROSITE" id="PS51278">
    <property type="entry name" value="GATASE_TYPE_2"/>
    <property type="match status" value="1"/>
</dbReference>
<dbReference type="PANTHER" id="PTHR43284">
    <property type="entry name" value="ASPARAGINE SYNTHETASE (GLUTAMINE-HYDROLYZING)"/>
    <property type="match status" value="1"/>
</dbReference>
<dbReference type="NCBIfam" id="TIGR01536">
    <property type="entry name" value="asn_synth_AEB"/>
    <property type="match status" value="1"/>
</dbReference>
<dbReference type="PANTHER" id="PTHR43284:SF1">
    <property type="entry name" value="ASPARAGINE SYNTHETASE"/>
    <property type="match status" value="1"/>
</dbReference>
<dbReference type="Pfam" id="PF00733">
    <property type="entry name" value="Asn_synthase"/>
    <property type="match status" value="1"/>
</dbReference>
<dbReference type="InterPro" id="IPR001962">
    <property type="entry name" value="Asn_synthase"/>
</dbReference>
<dbReference type="GO" id="GO:0006529">
    <property type="term" value="P:asparagine biosynthetic process"/>
    <property type="evidence" value="ECO:0007669"/>
    <property type="project" value="UniProtKB-KW"/>
</dbReference>
<accession>A0A7C5V289</accession>
<sequence>MCGFSGWICFSSDITELQDVITKMTDALSHRGPDEEGYYVTKHALLGHKRLTIIDPEGGKQPMIKFHDQQKFIIVYNGELYNTPELRAKLQSSGYHFSSYSDTEVVLTSYIQWKEECVKYLNGIFAFAIFNESTNELFVARDHLGVKPLFFSLKNDNFIFASEIKALLKHPLISTKVNKKGIFELIGLCPARSPFSAIFKDIIELPPAHYVIYSKDRYEIKEYWQLKPEKFNKTVDETIEIVKNLVTDAITRQLVSDFEICCFLSGGLDSTIITAISANQLRKEGKRLKSFSIDYKDNTRYYQFNQYQPTLDSSYAKIASKSIGTDHIVVEIDNELLCNALLHATVANDLPGMADIDSSLLLFTNEVRKYAKVALSGECADEIFGGYPWYWRDDYKNFETFPWSPSLEFRKNILSKKYSKFELEEYVDSRYKESVGKVKCLDSDSQEEVRHRILYYLNVKWFMVTLLNRKDRMSMANSLEVRVPFADYRIVEFLYNVPWRIKYLENMEKGLLRRSFEGIIPDEIKGRKKSPYPKTYNPEYLKKTKKKVLEIIKNNSPIFEIIDKTYLENITEKEFFPLDKPWFGQLMTLPQFFGYIIQLDFWAKTYNVDFE</sequence>
<evidence type="ECO:0000256" key="6">
    <source>
        <dbReference type="ARBA" id="ARBA00022888"/>
    </source>
</evidence>
<gene>
    <name evidence="13" type="primary">asnB</name>
    <name evidence="13" type="ORF">ENL71_08380</name>
</gene>
<dbReference type="GO" id="GO:0005829">
    <property type="term" value="C:cytosol"/>
    <property type="evidence" value="ECO:0007669"/>
    <property type="project" value="TreeGrafter"/>
</dbReference>
<proteinExistence type="inferred from homology"/>
<keyword evidence="9" id="KW-0028">Amino-acid biosynthesis</keyword>
<dbReference type="EC" id="6.3.5.4" evidence="3"/>
<comment type="pathway">
    <text evidence="1">Amino-acid biosynthesis; L-asparagine biosynthesis; L-asparagine from L-aspartate (L-Gln route): step 1/1.</text>
</comment>
<feature type="site" description="Important for beta-aspartyl-AMP intermediate formation" evidence="11">
    <location>
        <position position="378"/>
    </location>
</feature>
<dbReference type="SUPFAM" id="SSF56235">
    <property type="entry name" value="N-terminal nucleophile aminohydrolases (Ntn hydrolases)"/>
    <property type="match status" value="1"/>
</dbReference>
<evidence type="ECO:0000313" key="13">
    <source>
        <dbReference type="EMBL" id="HHS02486.1"/>
    </source>
</evidence>
<dbReference type="Gene3D" id="3.40.50.620">
    <property type="entry name" value="HUPs"/>
    <property type="match status" value="1"/>
</dbReference>
<evidence type="ECO:0000256" key="10">
    <source>
        <dbReference type="PIRSR" id="PIRSR001589-2"/>
    </source>
</evidence>
<feature type="active site" description="For GATase activity" evidence="9">
    <location>
        <position position="2"/>
    </location>
</feature>
<dbReference type="SUPFAM" id="SSF52402">
    <property type="entry name" value="Adenine nucleotide alpha hydrolases-like"/>
    <property type="match status" value="1"/>
</dbReference>
<evidence type="ECO:0000256" key="3">
    <source>
        <dbReference type="ARBA" id="ARBA00012737"/>
    </source>
</evidence>
<dbReference type="CDD" id="cd00712">
    <property type="entry name" value="AsnB"/>
    <property type="match status" value="1"/>
</dbReference>
<dbReference type="AlphaFoldDB" id="A0A7C5V289"/>
<keyword evidence="7 9" id="KW-0315">Glutamine amidotransferase</keyword>
<keyword evidence="6 9" id="KW-0061">Asparagine biosynthesis</keyword>
<keyword evidence="4 10" id="KW-0547">Nucleotide-binding</keyword>
<dbReference type="CDD" id="cd01991">
    <property type="entry name" value="Asn_synthase_B_C"/>
    <property type="match status" value="1"/>
</dbReference>
<dbReference type="GO" id="GO:0004066">
    <property type="term" value="F:asparagine synthase (glutamine-hydrolyzing) activity"/>
    <property type="evidence" value="ECO:0007669"/>
    <property type="project" value="UniProtKB-EC"/>
</dbReference>
<comment type="similarity">
    <text evidence="2">Belongs to the asparagine synthetase family.</text>
</comment>
<comment type="catalytic activity">
    <reaction evidence="8">
        <text>L-aspartate + L-glutamine + ATP + H2O = L-asparagine + L-glutamate + AMP + diphosphate + H(+)</text>
        <dbReference type="Rhea" id="RHEA:12228"/>
        <dbReference type="ChEBI" id="CHEBI:15377"/>
        <dbReference type="ChEBI" id="CHEBI:15378"/>
        <dbReference type="ChEBI" id="CHEBI:29985"/>
        <dbReference type="ChEBI" id="CHEBI:29991"/>
        <dbReference type="ChEBI" id="CHEBI:30616"/>
        <dbReference type="ChEBI" id="CHEBI:33019"/>
        <dbReference type="ChEBI" id="CHEBI:58048"/>
        <dbReference type="ChEBI" id="CHEBI:58359"/>
        <dbReference type="ChEBI" id="CHEBI:456215"/>
        <dbReference type="EC" id="6.3.5.4"/>
    </reaction>
</comment>
<name>A0A7C5V289_9FIRM</name>
<dbReference type="InterPro" id="IPR033738">
    <property type="entry name" value="AsnB_N"/>
</dbReference>
<dbReference type="InterPro" id="IPR051786">
    <property type="entry name" value="ASN_synthetase/amidase"/>
</dbReference>
<dbReference type="EMBL" id="DRUZ01000098">
    <property type="protein sequence ID" value="HHS02486.1"/>
    <property type="molecule type" value="Genomic_DNA"/>
</dbReference>
<evidence type="ECO:0000256" key="5">
    <source>
        <dbReference type="ARBA" id="ARBA00022840"/>
    </source>
</evidence>
<keyword evidence="13" id="KW-0436">Ligase</keyword>
<organism evidence="13">
    <name type="scientific">Caldicellulosiruptor owensensis</name>
    <dbReference type="NCBI Taxonomy" id="55205"/>
    <lineage>
        <taxon>Bacteria</taxon>
        <taxon>Bacillati</taxon>
        <taxon>Bacillota</taxon>
        <taxon>Bacillota incertae sedis</taxon>
        <taxon>Caldicellulosiruptorales</taxon>
        <taxon>Caldicellulosiruptoraceae</taxon>
        <taxon>Caldicellulosiruptor</taxon>
    </lineage>
</organism>
<dbReference type="Gene3D" id="3.60.20.10">
    <property type="entry name" value="Glutamine Phosphoribosylpyrophosphate, subunit 1, domain 1"/>
    <property type="match status" value="1"/>
</dbReference>
<dbReference type="InterPro" id="IPR006426">
    <property type="entry name" value="Asn_synth_AEB"/>
</dbReference>
<comment type="caution">
    <text evidence="13">The sequence shown here is derived from an EMBL/GenBank/DDBJ whole genome shotgun (WGS) entry which is preliminary data.</text>
</comment>
<evidence type="ECO:0000259" key="12">
    <source>
        <dbReference type="PROSITE" id="PS51278"/>
    </source>
</evidence>
<dbReference type="InterPro" id="IPR017932">
    <property type="entry name" value="GATase_2_dom"/>
</dbReference>
<keyword evidence="5 10" id="KW-0067">ATP-binding</keyword>
<feature type="binding site" evidence="10">
    <location>
        <begin position="376"/>
        <end position="377"/>
    </location>
    <ligand>
        <name>ATP</name>
        <dbReference type="ChEBI" id="CHEBI:30616"/>
    </ligand>
</feature>
<dbReference type="Pfam" id="PF13537">
    <property type="entry name" value="GATase_7"/>
    <property type="match status" value="1"/>
</dbReference>
<dbReference type="GO" id="GO:0005524">
    <property type="term" value="F:ATP binding"/>
    <property type="evidence" value="ECO:0007669"/>
    <property type="project" value="UniProtKB-KW"/>
</dbReference>
<dbReference type="InterPro" id="IPR014729">
    <property type="entry name" value="Rossmann-like_a/b/a_fold"/>
</dbReference>
<evidence type="ECO:0000256" key="4">
    <source>
        <dbReference type="ARBA" id="ARBA00022741"/>
    </source>
</evidence>
<evidence type="ECO:0000256" key="7">
    <source>
        <dbReference type="ARBA" id="ARBA00022962"/>
    </source>
</evidence>
<dbReference type="PIRSF" id="PIRSF001589">
    <property type="entry name" value="Asn_synthetase_glu-h"/>
    <property type="match status" value="1"/>
</dbReference>
<feature type="domain" description="Glutamine amidotransferase type-2" evidence="12">
    <location>
        <begin position="2"/>
        <end position="216"/>
    </location>
</feature>
<evidence type="ECO:0000256" key="1">
    <source>
        <dbReference type="ARBA" id="ARBA00005187"/>
    </source>
</evidence>
<protein>
    <recommendedName>
        <fullName evidence="3">asparagine synthase (glutamine-hydrolyzing)</fullName>
        <ecNumber evidence="3">6.3.5.4</ecNumber>
    </recommendedName>
</protein>
<evidence type="ECO:0000256" key="2">
    <source>
        <dbReference type="ARBA" id="ARBA00005752"/>
    </source>
</evidence>
<dbReference type="InterPro" id="IPR029055">
    <property type="entry name" value="Ntn_hydrolases_N"/>
</dbReference>
<feature type="binding site" evidence="10">
    <location>
        <position position="102"/>
    </location>
    <ligand>
        <name>L-glutamine</name>
        <dbReference type="ChEBI" id="CHEBI:58359"/>
    </ligand>
</feature>
<evidence type="ECO:0000256" key="9">
    <source>
        <dbReference type="PIRSR" id="PIRSR001589-1"/>
    </source>
</evidence>
<evidence type="ECO:0000256" key="11">
    <source>
        <dbReference type="PIRSR" id="PIRSR001589-3"/>
    </source>
</evidence>
<feature type="binding site" evidence="10">
    <location>
        <position position="293"/>
    </location>
    <ligand>
        <name>ATP</name>
        <dbReference type="ChEBI" id="CHEBI:30616"/>
    </ligand>
</feature>